<keyword evidence="6" id="KW-1185">Reference proteome</keyword>
<evidence type="ECO:0000259" key="4">
    <source>
        <dbReference type="Pfam" id="PF17764"/>
    </source>
</evidence>
<evidence type="ECO:0000256" key="1">
    <source>
        <dbReference type="ARBA" id="ARBA00022741"/>
    </source>
</evidence>
<dbReference type="eggNOG" id="COG1198">
    <property type="taxonomic scope" value="Bacteria"/>
</dbReference>
<dbReference type="RefSeq" id="WP_013170079.1">
    <property type="nucleotide sequence ID" value="NC_014218.1"/>
</dbReference>
<gene>
    <name evidence="5" type="ordered locus">Arch_0857</name>
</gene>
<dbReference type="SUPFAM" id="SSF52540">
    <property type="entry name" value="P-loop containing nucleoside triphosphate hydrolases"/>
    <property type="match status" value="1"/>
</dbReference>
<dbReference type="AlphaFoldDB" id="D7BNT4"/>
<dbReference type="KEGG" id="ahe:Arch_0857"/>
<evidence type="ECO:0000256" key="2">
    <source>
        <dbReference type="ARBA" id="ARBA00022840"/>
    </source>
</evidence>
<dbReference type="PANTHER" id="PTHR30580:SF0">
    <property type="entry name" value="PRIMOSOMAL PROTEIN N"/>
    <property type="match status" value="1"/>
</dbReference>
<dbReference type="Gene3D" id="3.40.50.300">
    <property type="entry name" value="P-loop containing nucleotide triphosphate hydrolases"/>
    <property type="match status" value="1"/>
</dbReference>
<keyword evidence="1" id="KW-0547">Nucleotide-binding</keyword>
<dbReference type="HOGENOM" id="CLU_015485_1_0_11"/>
<dbReference type="GO" id="GO:0006310">
    <property type="term" value="P:DNA recombination"/>
    <property type="evidence" value="ECO:0007669"/>
    <property type="project" value="TreeGrafter"/>
</dbReference>
<dbReference type="InterPro" id="IPR041222">
    <property type="entry name" value="PriA_3primeBD"/>
</dbReference>
<evidence type="ECO:0000313" key="6">
    <source>
        <dbReference type="Proteomes" id="UP000000376"/>
    </source>
</evidence>
<sequence length="690" mass="75413">MSDLFSLPEFSEQEELLRLEPVERAVASAVPAPVAKVVVDVPHIHMGSVFDYEVPEKFADVPLGARVIVDVGANRVSGFIVDRVDRTRFSTGLRPIHKVVSAQPVVDPAIYVLAQKVAERQSSTVAQCFKLAIPQRHARAEKEFLAREYADLSPIDAPESGPWAAYEGGPILLERLQRGDTSRALVHMRSVDTVADLCERIVQASASGSHGVIVVFPTARQAKGYAEALSHALGQRVATMVAEDSPEERYRTFLEVKNGYINIVVGTRNAAWAPVQNLGLVVIIDDHHRSHIELHNPYIHTRDLLLLRSVQADCSFVALNYGPSVELVASTASNVVPVVPLNGSNPHSVPQVIAASALAYEGEQWSRMPSSVFTVVRSGLERGNVLIVVPRTGYIPVVACARCRELASCPVCDGRIQIDGPGQPPRCSRCATIINDFTCRHCKHHRLKPVRIGSHRTAQEIGRAFRGVPIHVAGISEEIAPSTDENRIVIATPGALPRMPEPFSAVVVLDAGYLLRSEKLDAEVYFLRSLTHIATTVAPRADGGQMLIVGDVPGSLMLTLKKWDMYGWAMKALNERRELSLPPAYVWTEVTGTMDTLRHYLSILQAFAQQAGFVAEKRPLATLLGTGAQELIPGMRVVGPYPGKDTDDLHVYLTFPETAREAITPVIAHAHKTFSVQKLGRITIKIDTSV</sequence>
<protein>
    <submittedName>
        <fullName evidence="5">Primosome assembly protein PriA</fullName>
    </submittedName>
</protein>
<proteinExistence type="predicted"/>
<evidence type="ECO:0000313" key="5">
    <source>
        <dbReference type="EMBL" id="ADH92583.1"/>
    </source>
</evidence>
<dbReference type="OrthoDB" id="3177118at2"/>
<dbReference type="STRING" id="644284.Arch_0857"/>
<dbReference type="PANTHER" id="PTHR30580">
    <property type="entry name" value="PRIMOSOMAL PROTEIN N"/>
    <property type="match status" value="1"/>
</dbReference>
<organism evidence="5 6">
    <name type="scientific">Arcanobacterium haemolyticum (strain ATCC 9345 / DSM 20595 / CCM 5947 / CCUG 17215 / LMG 16163 / NBRC 15585 / NCTC 8452 / 11018)</name>
    <dbReference type="NCBI Taxonomy" id="644284"/>
    <lineage>
        <taxon>Bacteria</taxon>
        <taxon>Bacillati</taxon>
        <taxon>Actinomycetota</taxon>
        <taxon>Actinomycetes</taxon>
        <taxon>Actinomycetales</taxon>
        <taxon>Actinomycetaceae</taxon>
        <taxon>Arcanobacterium</taxon>
    </lineage>
</organism>
<dbReference type="InterPro" id="IPR042115">
    <property type="entry name" value="PriA_3primeBD_sf"/>
</dbReference>
<dbReference type="GO" id="GO:0006270">
    <property type="term" value="P:DNA replication initiation"/>
    <property type="evidence" value="ECO:0007669"/>
    <property type="project" value="TreeGrafter"/>
</dbReference>
<reference evidence="5 6" key="1">
    <citation type="journal article" date="2010" name="Stand. Genomic Sci.">
        <title>Complete genome sequence of Arcanobacterium haemolyticum type strain (11018).</title>
        <authorList>
            <person name="Yasawong M."/>
            <person name="Teshima H."/>
            <person name="Lapidus A."/>
            <person name="Nolan M."/>
            <person name="Lucas S."/>
            <person name="Glavina Del Rio T."/>
            <person name="Tice H."/>
            <person name="Cheng J."/>
            <person name="Bruce D."/>
            <person name="Detter C."/>
            <person name="Tapia R."/>
            <person name="Han C."/>
            <person name="Goodwin L."/>
            <person name="Pitluck S."/>
            <person name="Liolios K."/>
            <person name="Ivanova N."/>
            <person name="Mavromatis K."/>
            <person name="Mikhailova N."/>
            <person name="Pati A."/>
            <person name="Chen A."/>
            <person name="Palaniappan K."/>
            <person name="Land M."/>
            <person name="Hauser L."/>
            <person name="Chang Y."/>
            <person name="Jeffries C."/>
            <person name="Rohde M."/>
            <person name="Sikorski J."/>
            <person name="Pukall R."/>
            <person name="Goker M."/>
            <person name="Woyke T."/>
            <person name="Bristow J."/>
            <person name="Eisen J."/>
            <person name="Markowitz V."/>
            <person name="Hugenholtz P."/>
            <person name="Kyrpides N."/>
            <person name="Klenk H."/>
        </authorList>
    </citation>
    <scope>NUCLEOTIDE SEQUENCE [LARGE SCALE GENOMIC DNA]</scope>
    <source>
        <strain evidence="6">ATCC 9345 / DSM 20595 / CCUG 17215 / LMG 16163 / NBRC 15585 / NCTC 8452 / 11018</strain>
    </source>
</reference>
<feature type="domain" description="Primosomal protein N' 3' DNA-binding" evidence="4">
    <location>
        <begin position="36"/>
        <end position="134"/>
    </location>
</feature>
<dbReference type="EMBL" id="CP002045">
    <property type="protein sequence ID" value="ADH92583.1"/>
    <property type="molecule type" value="Genomic_DNA"/>
</dbReference>
<keyword evidence="3" id="KW-0238">DNA-binding</keyword>
<accession>D7BNT4</accession>
<dbReference type="Proteomes" id="UP000000376">
    <property type="component" value="Chromosome"/>
</dbReference>
<dbReference type="GO" id="GO:0005524">
    <property type="term" value="F:ATP binding"/>
    <property type="evidence" value="ECO:0007669"/>
    <property type="project" value="UniProtKB-KW"/>
</dbReference>
<keyword evidence="2" id="KW-0067">ATP-binding</keyword>
<dbReference type="GO" id="GO:0043138">
    <property type="term" value="F:3'-5' DNA helicase activity"/>
    <property type="evidence" value="ECO:0007669"/>
    <property type="project" value="TreeGrafter"/>
</dbReference>
<evidence type="ECO:0000256" key="3">
    <source>
        <dbReference type="ARBA" id="ARBA00023125"/>
    </source>
</evidence>
<dbReference type="InterPro" id="IPR027417">
    <property type="entry name" value="P-loop_NTPase"/>
</dbReference>
<name>D7BNT4_ARCHD</name>
<dbReference type="Gene3D" id="3.40.1440.60">
    <property type="entry name" value="PriA, 3(prime) DNA-binding domain"/>
    <property type="match status" value="1"/>
</dbReference>
<dbReference type="GO" id="GO:0006302">
    <property type="term" value="P:double-strand break repair"/>
    <property type="evidence" value="ECO:0007669"/>
    <property type="project" value="TreeGrafter"/>
</dbReference>
<dbReference type="GO" id="GO:0003677">
    <property type="term" value="F:DNA binding"/>
    <property type="evidence" value="ECO:0007669"/>
    <property type="project" value="UniProtKB-KW"/>
</dbReference>
<dbReference type="Pfam" id="PF17764">
    <property type="entry name" value="PriA_3primeBD"/>
    <property type="match status" value="1"/>
</dbReference>